<dbReference type="OrthoDB" id="5583at2759"/>
<evidence type="ECO:0000256" key="1">
    <source>
        <dbReference type="ARBA" id="ARBA00004123"/>
    </source>
</evidence>
<feature type="coiled-coil region" evidence="4">
    <location>
        <begin position="120"/>
        <end position="147"/>
    </location>
</feature>
<feature type="region of interest" description="Disordered" evidence="5">
    <location>
        <begin position="521"/>
        <end position="568"/>
    </location>
</feature>
<feature type="compositionally biased region" description="Acidic residues" evidence="5">
    <location>
        <begin position="445"/>
        <end position="454"/>
    </location>
</feature>
<dbReference type="VEuPathDB" id="FungiDB:HMPREF1541_02657"/>
<dbReference type="eggNOG" id="KOG2217">
    <property type="taxonomic scope" value="Eukaryota"/>
</dbReference>
<feature type="compositionally biased region" description="Basic and acidic residues" evidence="5">
    <location>
        <begin position="52"/>
        <end position="62"/>
    </location>
</feature>
<keyword evidence="3" id="KW-0539">Nucleus</keyword>
<feature type="compositionally biased region" description="Basic and acidic residues" evidence="5">
    <location>
        <begin position="549"/>
        <end position="567"/>
    </location>
</feature>
<dbReference type="Pfam" id="PF03343">
    <property type="entry name" value="SART-1"/>
    <property type="match status" value="1"/>
</dbReference>
<dbReference type="GeneID" id="19969996"/>
<comment type="similarity">
    <text evidence="2">Belongs to the SNU66/SART1 family.</text>
</comment>
<dbReference type="GO" id="GO:0000481">
    <property type="term" value="P:maturation of 5S rRNA"/>
    <property type="evidence" value="ECO:0007669"/>
    <property type="project" value="TreeGrafter"/>
</dbReference>
<dbReference type="InParanoid" id="W2S640"/>
<keyword evidence="4" id="KW-0175">Coiled coil</keyword>
<feature type="compositionally biased region" description="Basic and acidic residues" evidence="5">
    <location>
        <begin position="521"/>
        <end position="541"/>
    </location>
</feature>
<evidence type="ECO:0000256" key="4">
    <source>
        <dbReference type="SAM" id="Coils"/>
    </source>
</evidence>
<dbReference type="STRING" id="1220924.W2S640"/>
<dbReference type="PANTHER" id="PTHR14152:SF5">
    <property type="entry name" value="U4_U6.U5 TRI-SNRNP-ASSOCIATED PROTEIN 1"/>
    <property type="match status" value="1"/>
</dbReference>
<feature type="compositionally biased region" description="Basic and acidic residues" evidence="5">
    <location>
        <begin position="650"/>
        <end position="662"/>
    </location>
</feature>
<name>W2S640_CYPE1</name>
<evidence type="ECO:0000313" key="7">
    <source>
        <dbReference type="Proteomes" id="UP000030752"/>
    </source>
</evidence>
<evidence type="ECO:0000256" key="3">
    <source>
        <dbReference type="ARBA" id="ARBA00023242"/>
    </source>
</evidence>
<keyword evidence="7" id="KW-1185">Reference proteome</keyword>
<dbReference type="GO" id="GO:0046540">
    <property type="term" value="C:U4/U6 x U5 tri-snRNP complex"/>
    <property type="evidence" value="ECO:0007669"/>
    <property type="project" value="TreeGrafter"/>
</dbReference>
<dbReference type="InterPro" id="IPR005011">
    <property type="entry name" value="SNU66/SART1"/>
</dbReference>
<dbReference type="RefSeq" id="XP_008715234.1">
    <property type="nucleotide sequence ID" value="XM_008717012.1"/>
</dbReference>
<feature type="compositionally biased region" description="Basic and acidic residues" evidence="5">
    <location>
        <begin position="359"/>
        <end position="369"/>
    </location>
</feature>
<dbReference type="AlphaFoldDB" id="W2S640"/>
<feature type="region of interest" description="Disordered" evidence="5">
    <location>
        <begin position="83"/>
        <end position="109"/>
    </location>
</feature>
<organism evidence="6 7">
    <name type="scientific">Cyphellophora europaea (strain CBS 101466)</name>
    <name type="common">Phialophora europaea</name>
    <dbReference type="NCBI Taxonomy" id="1220924"/>
    <lineage>
        <taxon>Eukaryota</taxon>
        <taxon>Fungi</taxon>
        <taxon>Dikarya</taxon>
        <taxon>Ascomycota</taxon>
        <taxon>Pezizomycotina</taxon>
        <taxon>Eurotiomycetes</taxon>
        <taxon>Chaetothyriomycetidae</taxon>
        <taxon>Chaetothyriales</taxon>
        <taxon>Cyphellophoraceae</taxon>
        <taxon>Cyphellophora</taxon>
    </lineage>
</organism>
<dbReference type="Proteomes" id="UP000030752">
    <property type="component" value="Unassembled WGS sequence"/>
</dbReference>
<accession>W2S640</accession>
<dbReference type="PANTHER" id="PTHR14152">
    <property type="entry name" value="SQUAMOUS CELL CARCINOMA ANTIGEN RECOGNISED BY CYTOTOXIC T LYMPHOCYTES"/>
    <property type="match status" value="1"/>
</dbReference>
<dbReference type="GO" id="GO:0045292">
    <property type="term" value="P:mRNA cis splicing, via spliceosome"/>
    <property type="evidence" value="ECO:0007669"/>
    <property type="project" value="TreeGrafter"/>
</dbReference>
<proteinExistence type="inferred from homology"/>
<gene>
    <name evidence="6" type="ORF">HMPREF1541_02657</name>
</gene>
<feature type="compositionally biased region" description="Polar residues" evidence="5">
    <location>
        <begin position="394"/>
        <end position="407"/>
    </location>
</feature>
<feature type="region of interest" description="Disordered" evidence="5">
    <location>
        <begin position="282"/>
        <end position="480"/>
    </location>
</feature>
<dbReference type="FunCoup" id="W2S640">
    <property type="interactions" value="803"/>
</dbReference>
<protein>
    <recommendedName>
        <fullName evidence="8">SART-1 protein</fullName>
    </recommendedName>
</protein>
<comment type="subcellular location">
    <subcellularLocation>
        <location evidence="1">Nucleus</location>
    </subcellularLocation>
</comment>
<feature type="compositionally biased region" description="Basic and acidic residues" evidence="5">
    <location>
        <begin position="83"/>
        <end position="99"/>
    </location>
</feature>
<feature type="region of interest" description="Disordered" evidence="5">
    <location>
        <begin position="606"/>
        <end position="662"/>
    </location>
</feature>
<sequence length="662" mass="74243">MSAPEVDEINKIRKSLGLPLLPSATAPTEEQGPKFKDASDSDSDDEPASTLDTREAAGYDNFKKLQDEKRRVIEREKKKAAIQKARDAAARSAKLEGKGLGDLGDEDDVDAKSWLKGSKKRQLAIEKQRAQQLARELAEREEQARIQYSSKDLAGVRVAHEVGDFEDAEGEQILTLQDTEIGKGDDSDDEDVLENADLVAKDKLQEKLDLKKKRAAYDVHEEGDKGLLSQYDEKKRKAFTLDEAGTGIQERETKRQAIGDKLKNTVSLDIFKPEPVSDYLEIKMKKPKKSKKKSTRKREADEDDIFPINGNANDSMDIDVPRTAPTQRKAAESEFNDDEDLSQALAFSRRAALKKQKRKPEDIIKQLREEEQEDEGGTGGGFATPTPEEGSLTLDDTTNFLDNLNSRPRSESPKPRGRNATSEPARDSPRPAEDEDTDHPMAEVSIEDEADEAALLEAARRQQSSTQDSPHIGFGEEEDVEQGLGATLKLLRERGALDAEKAASDRNALLKERQSFIIEARLREHDNEQRARAQRERDRTSGRLTQMSAKEREEHARWQNTQREHQSSIEAARQFNEHYKPDVNLKYVDDEGRVMDRKEAFKHLSHMFHGKGSGKGKTEKKIKKREQEREQMARGVLDSSAGSGRAGVEVGKKRGEAGVRLG</sequence>
<evidence type="ECO:0000256" key="5">
    <source>
        <dbReference type="SAM" id="MobiDB-lite"/>
    </source>
</evidence>
<feature type="compositionally biased region" description="Basic residues" evidence="5">
    <location>
        <begin position="285"/>
        <end position="296"/>
    </location>
</feature>
<evidence type="ECO:0000313" key="6">
    <source>
        <dbReference type="EMBL" id="ETN43498.1"/>
    </source>
</evidence>
<evidence type="ECO:0000256" key="2">
    <source>
        <dbReference type="ARBA" id="ARBA00006076"/>
    </source>
</evidence>
<feature type="region of interest" description="Disordered" evidence="5">
    <location>
        <begin position="1"/>
        <end position="62"/>
    </location>
</feature>
<feature type="compositionally biased region" description="Basic residues" evidence="5">
    <location>
        <begin position="606"/>
        <end position="624"/>
    </location>
</feature>
<dbReference type="EMBL" id="KB822718">
    <property type="protein sequence ID" value="ETN43498.1"/>
    <property type="molecule type" value="Genomic_DNA"/>
</dbReference>
<reference evidence="6 7" key="1">
    <citation type="submission" date="2013-03" db="EMBL/GenBank/DDBJ databases">
        <title>The Genome Sequence of Phialophora europaea CBS 101466.</title>
        <authorList>
            <consortium name="The Broad Institute Genomics Platform"/>
            <person name="Cuomo C."/>
            <person name="de Hoog S."/>
            <person name="Gorbushina A."/>
            <person name="Walker B."/>
            <person name="Young S.K."/>
            <person name="Zeng Q."/>
            <person name="Gargeya S."/>
            <person name="Fitzgerald M."/>
            <person name="Haas B."/>
            <person name="Abouelleil A."/>
            <person name="Allen A.W."/>
            <person name="Alvarado L."/>
            <person name="Arachchi H.M."/>
            <person name="Berlin A.M."/>
            <person name="Chapman S.B."/>
            <person name="Gainer-Dewar J."/>
            <person name="Goldberg J."/>
            <person name="Griggs A."/>
            <person name="Gujja S."/>
            <person name="Hansen M."/>
            <person name="Howarth C."/>
            <person name="Imamovic A."/>
            <person name="Ireland A."/>
            <person name="Larimer J."/>
            <person name="McCowan C."/>
            <person name="Murphy C."/>
            <person name="Pearson M."/>
            <person name="Poon T.W."/>
            <person name="Priest M."/>
            <person name="Roberts A."/>
            <person name="Saif S."/>
            <person name="Shea T."/>
            <person name="Sisk P."/>
            <person name="Sykes S."/>
            <person name="Wortman J."/>
            <person name="Nusbaum C."/>
            <person name="Birren B."/>
        </authorList>
    </citation>
    <scope>NUCLEOTIDE SEQUENCE [LARGE SCALE GENOMIC DNA]</scope>
    <source>
        <strain evidence="6 7">CBS 101466</strain>
    </source>
</reference>
<evidence type="ECO:0008006" key="8">
    <source>
        <dbReference type="Google" id="ProtNLM"/>
    </source>
</evidence>
<dbReference type="HOGENOM" id="CLU_009379_2_0_1"/>